<protein>
    <submittedName>
        <fullName evidence="3">Uncharacterized protein</fullName>
    </submittedName>
</protein>
<gene>
    <name evidence="2" type="ORF">GHT09_016717</name>
    <name evidence="3" type="ORF">MONAX_5E041430</name>
</gene>
<evidence type="ECO:0000313" key="2">
    <source>
        <dbReference type="EMBL" id="KAF7472334.1"/>
    </source>
</evidence>
<reference evidence="3 4" key="1">
    <citation type="submission" date="2019-04" db="EMBL/GenBank/DDBJ databases">
        <authorList>
            <person name="Alioto T."/>
            <person name="Alioto T."/>
        </authorList>
    </citation>
    <scope>NUCLEOTIDE SEQUENCE [LARGE SCALE GENOMIC DNA]</scope>
</reference>
<proteinExistence type="predicted"/>
<dbReference type="Proteomes" id="UP000335636">
    <property type="component" value="Unassembled WGS sequence"/>
</dbReference>
<evidence type="ECO:0000256" key="1">
    <source>
        <dbReference type="SAM" id="MobiDB-lite"/>
    </source>
</evidence>
<feature type="compositionally biased region" description="Basic and acidic residues" evidence="1">
    <location>
        <begin position="77"/>
        <end position="86"/>
    </location>
</feature>
<evidence type="ECO:0000313" key="3">
    <source>
        <dbReference type="EMBL" id="VTJ77934.1"/>
    </source>
</evidence>
<sequence length="86" mass="9450">MSLFARSHQRCAGRGQYAPGPGAHSLRILGVRSTGARDRRSVGNRVCGRFYHPSSGTWGERTSSSPTPPPPPPFRTPRRDAFWSSL</sequence>
<dbReference type="EMBL" id="WJEC01006523">
    <property type="protein sequence ID" value="KAF7472334.1"/>
    <property type="molecule type" value="Genomic_DNA"/>
</dbReference>
<dbReference type="AlphaFoldDB" id="A0A5E4C7X2"/>
<evidence type="ECO:0000313" key="4">
    <source>
        <dbReference type="Proteomes" id="UP000335636"/>
    </source>
</evidence>
<keyword evidence="4" id="KW-1185">Reference proteome</keyword>
<organism evidence="3 4">
    <name type="scientific">Marmota monax</name>
    <name type="common">Woodchuck</name>
    <dbReference type="NCBI Taxonomy" id="9995"/>
    <lineage>
        <taxon>Eukaryota</taxon>
        <taxon>Metazoa</taxon>
        <taxon>Chordata</taxon>
        <taxon>Craniata</taxon>
        <taxon>Vertebrata</taxon>
        <taxon>Euteleostomi</taxon>
        <taxon>Mammalia</taxon>
        <taxon>Eutheria</taxon>
        <taxon>Euarchontoglires</taxon>
        <taxon>Glires</taxon>
        <taxon>Rodentia</taxon>
        <taxon>Sciuromorpha</taxon>
        <taxon>Sciuridae</taxon>
        <taxon>Xerinae</taxon>
        <taxon>Marmotini</taxon>
        <taxon>Marmota</taxon>
    </lineage>
</organism>
<accession>A0A5E4C7X2</accession>
<feature type="region of interest" description="Disordered" evidence="1">
    <location>
        <begin position="1"/>
        <end position="86"/>
    </location>
</feature>
<feature type="compositionally biased region" description="Pro residues" evidence="1">
    <location>
        <begin position="66"/>
        <end position="75"/>
    </location>
</feature>
<name>A0A5E4C7X2_MARMO</name>
<dbReference type="EMBL" id="CABDUW010001021">
    <property type="protein sequence ID" value="VTJ77934.1"/>
    <property type="molecule type" value="Genomic_DNA"/>
</dbReference>
<reference evidence="2" key="2">
    <citation type="submission" date="2020-08" db="EMBL/GenBank/DDBJ databases">
        <authorList>
            <person name="Shumante A."/>
            <person name="Zimin A.V."/>
            <person name="Puiu D."/>
            <person name="Salzberg S.L."/>
        </authorList>
    </citation>
    <scope>NUCLEOTIDE SEQUENCE</scope>
    <source>
        <strain evidence="2">WC2-LM</strain>
        <tissue evidence="2">Liver</tissue>
    </source>
</reference>
<dbReference type="Proteomes" id="UP000662637">
    <property type="component" value="Unassembled WGS sequence"/>
</dbReference>